<name>A0ABV3GLS0_MICGL</name>
<comment type="caution">
    <text evidence="3">The sequence shown here is derived from an EMBL/GenBank/DDBJ whole genome shotgun (WGS) entry which is preliminary data.</text>
</comment>
<feature type="domain" description="Extradiol ring-cleavage dioxygenase class III enzyme subunit B" evidence="2">
    <location>
        <begin position="45"/>
        <end position="317"/>
    </location>
</feature>
<evidence type="ECO:0000259" key="2">
    <source>
        <dbReference type="Pfam" id="PF02900"/>
    </source>
</evidence>
<protein>
    <submittedName>
        <fullName evidence="3">tRNA U-34 5-methylaminomethyl-2-thiouridine biosynthesis protein</fullName>
    </submittedName>
</protein>
<feature type="region of interest" description="Disordered" evidence="1">
    <location>
        <begin position="1"/>
        <end position="33"/>
    </location>
</feature>
<gene>
    <name evidence="3" type="ORF">AB0I59_28370</name>
</gene>
<evidence type="ECO:0000313" key="3">
    <source>
        <dbReference type="EMBL" id="MEV0972536.1"/>
    </source>
</evidence>
<organism evidence="3 4">
    <name type="scientific">Microtetraspora glauca</name>
    <dbReference type="NCBI Taxonomy" id="1996"/>
    <lineage>
        <taxon>Bacteria</taxon>
        <taxon>Bacillati</taxon>
        <taxon>Actinomycetota</taxon>
        <taxon>Actinomycetes</taxon>
        <taxon>Streptosporangiales</taxon>
        <taxon>Streptosporangiaceae</taxon>
        <taxon>Microtetraspora</taxon>
    </lineage>
</organism>
<keyword evidence="4" id="KW-1185">Reference proteome</keyword>
<proteinExistence type="predicted"/>
<dbReference type="Gene3D" id="3.40.830.10">
    <property type="entry name" value="LigB-like"/>
    <property type="match status" value="1"/>
</dbReference>
<evidence type="ECO:0000256" key="1">
    <source>
        <dbReference type="SAM" id="MobiDB-lite"/>
    </source>
</evidence>
<dbReference type="Pfam" id="PF02900">
    <property type="entry name" value="LigB"/>
    <property type="match status" value="1"/>
</dbReference>
<dbReference type="SUPFAM" id="SSF53213">
    <property type="entry name" value="LigB-like"/>
    <property type="match status" value="1"/>
</dbReference>
<dbReference type="Proteomes" id="UP001551675">
    <property type="component" value="Unassembled WGS sequence"/>
</dbReference>
<dbReference type="InterPro" id="IPR004183">
    <property type="entry name" value="Xdiol_dOase_suB"/>
</dbReference>
<reference evidence="3 4" key="1">
    <citation type="submission" date="2024-06" db="EMBL/GenBank/DDBJ databases">
        <title>The Natural Products Discovery Center: Release of the First 8490 Sequenced Strains for Exploring Actinobacteria Biosynthetic Diversity.</title>
        <authorList>
            <person name="Kalkreuter E."/>
            <person name="Kautsar S.A."/>
            <person name="Yang D."/>
            <person name="Bader C.D."/>
            <person name="Teijaro C.N."/>
            <person name="Fluegel L."/>
            <person name="Davis C.M."/>
            <person name="Simpson J.R."/>
            <person name="Lauterbach L."/>
            <person name="Steele A.D."/>
            <person name="Gui C."/>
            <person name="Meng S."/>
            <person name="Li G."/>
            <person name="Viehrig K."/>
            <person name="Ye F."/>
            <person name="Su P."/>
            <person name="Kiefer A.F."/>
            <person name="Nichols A."/>
            <person name="Cepeda A.J."/>
            <person name="Yan W."/>
            <person name="Fan B."/>
            <person name="Jiang Y."/>
            <person name="Adhikari A."/>
            <person name="Zheng C.-J."/>
            <person name="Schuster L."/>
            <person name="Cowan T.M."/>
            <person name="Smanski M.J."/>
            <person name="Chevrette M.G."/>
            <person name="De Carvalho L.P.S."/>
            <person name="Shen B."/>
        </authorList>
    </citation>
    <scope>NUCLEOTIDE SEQUENCE [LARGE SCALE GENOMIC DNA]</scope>
    <source>
        <strain evidence="3 4">NPDC050100</strain>
    </source>
</reference>
<dbReference type="RefSeq" id="WP_358137745.1">
    <property type="nucleotide sequence ID" value="NZ_JBFALK010000017.1"/>
</dbReference>
<evidence type="ECO:0000313" key="4">
    <source>
        <dbReference type="Proteomes" id="UP001551675"/>
    </source>
</evidence>
<sequence length="330" mass="37344">MSSVFKVPVGDRTWQRRTGGSPGHPTPAADEPVRDCRGPGIIAGILAPHPPQLLYAENPSQNEPTSEGGWEVLRWAYEDLRRRIREMEPDVIVLHAPHWITMVGHHVNCVPNPKGFSVEPIFPHLLRYRYDFRTDVELAEAIADQASDDGLVTRKMRNEGVRVDYATITALHLLNPDWDIPVVSLSANNNPYFYSTSSLDQMEILGESARKAIEGLGRRAIVAGSNSLSHLHWERELGLPEDMTYEHAYNHHQYRWDMRLLDLIRAGRTRELREMIPEHIQQTESETKAGSLSWMLSALGWPEDVGEVLTYGTVIGTGNAVCLWDMRGRQ</sequence>
<dbReference type="EMBL" id="JBFALK010000017">
    <property type="protein sequence ID" value="MEV0972536.1"/>
    <property type="molecule type" value="Genomic_DNA"/>
</dbReference>
<accession>A0ABV3GLS0</accession>